<evidence type="ECO:0000313" key="1">
    <source>
        <dbReference type="EMBL" id="MPC50922.1"/>
    </source>
</evidence>
<comment type="caution">
    <text evidence="1">The sequence shown here is derived from an EMBL/GenBank/DDBJ whole genome shotgun (WGS) entry which is preliminary data.</text>
</comment>
<dbReference type="AlphaFoldDB" id="A0A5B7FWF2"/>
<accession>A0A5B7FWF2</accession>
<sequence>MPSHTEYQHHTTQKGPILLGRAQPVKFFMEQADSAYLWANEKKPTSVGYPSGRFAKIYSVAGQEVYGKAALVNPSLHAALNPSARGLRPLSTRRWPGWRVWSPGLETP</sequence>
<proteinExistence type="predicted"/>
<dbReference type="EMBL" id="VSRR010009809">
    <property type="protein sequence ID" value="MPC50922.1"/>
    <property type="molecule type" value="Genomic_DNA"/>
</dbReference>
<organism evidence="1 2">
    <name type="scientific">Portunus trituberculatus</name>
    <name type="common">Swimming crab</name>
    <name type="synonym">Neptunus trituberculatus</name>
    <dbReference type="NCBI Taxonomy" id="210409"/>
    <lineage>
        <taxon>Eukaryota</taxon>
        <taxon>Metazoa</taxon>
        <taxon>Ecdysozoa</taxon>
        <taxon>Arthropoda</taxon>
        <taxon>Crustacea</taxon>
        <taxon>Multicrustacea</taxon>
        <taxon>Malacostraca</taxon>
        <taxon>Eumalacostraca</taxon>
        <taxon>Eucarida</taxon>
        <taxon>Decapoda</taxon>
        <taxon>Pleocyemata</taxon>
        <taxon>Brachyura</taxon>
        <taxon>Eubrachyura</taxon>
        <taxon>Portunoidea</taxon>
        <taxon>Portunidae</taxon>
        <taxon>Portuninae</taxon>
        <taxon>Portunus</taxon>
    </lineage>
</organism>
<keyword evidence="2" id="KW-1185">Reference proteome</keyword>
<protein>
    <submittedName>
        <fullName evidence="1">Uncharacterized protein</fullName>
    </submittedName>
</protein>
<name>A0A5B7FWF2_PORTR</name>
<gene>
    <name evidence="1" type="ORF">E2C01_044755</name>
</gene>
<evidence type="ECO:0000313" key="2">
    <source>
        <dbReference type="Proteomes" id="UP000324222"/>
    </source>
</evidence>
<reference evidence="1 2" key="1">
    <citation type="submission" date="2019-05" db="EMBL/GenBank/DDBJ databases">
        <title>Another draft genome of Portunus trituberculatus and its Hox gene families provides insights of decapod evolution.</title>
        <authorList>
            <person name="Jeong J.-H."/>
            <person name="Song I."/>
            <person name="Kim S."/>
            <person name="Choi T."/>
            <person name="Kim D."/>
            <person name="Ryu S."/>
            <person name="Kim W."/>
        </authorList>
    </citation>
    <scope>NUCLEOTIDE SEQUENCE [LARGE SCALE GENOMIC DNA]</scope>
    <source>
        <tissue evidence="1">Muscle</tissue>
    </source>
</reference>
<dbReference type="Proteomes" id="UP000324222">
    <property type="component" value="Unassembled WGS sequence"/>
</dbReference>